<keyword evidence="2" id="KW-0326">Glycosidase</keyword>
<keyword evidence="2" id="KW-0378">Hydrolase</keyword>
<dbReference type="EMBL" id="CP048209">
    <property type="protein sequence ID" value="QHT62962.1"/>
    <property type="molecule type" value="Genomic_DNA"/>
</dbReference>
<keyword evidence="1" id="KW-0812">Transmembrane</keyword>
<keyword evidence="3" id="KW-1185">Reference proteome</keyword>
<dbReference type="AlphaFoldDB" id="A0A6C0G3A6"/>
<reference evidence="2 3" key="1">
    <citation type="submission" date="2020-01" db="EMBL/GenBank/DDBJ databases">
        <title>Paenibacillus sp. nov., isolated from tomato rhizosphere.</title>
        <authorList>
            <person name="Weon H.-Y."/>
            <person name="Lee S.A."/>
        </authorList>
    </citation>
    <scope>NUCLEOTIDE SEQUENCE [LARGE SCALE GENOMIC DNA]</scope>
    <source>
        <strain evidence="2 3">12200R-189</strain>
    </source>
</reference>
<proteinExistence type="predicted"/>
<accession>A0A6C0G3A6</accession>
<dbReference type="GO" id="GO:0016798">
    <property type="term" value="F:hydrolase activity, acting on glycosyl bonds"/>
    <property type="evidence" value="ECO:0007669"/>
    <property type="project" value="UniProtKB-KW"/>
</dbReference>
<feature type="transmembrane region" description="Helical" evidence="1">
    <location>
        <begin position="15"/>
        <end position="38"/>
    </location>
</feature>
<evidence type="ECO:0000313" key="2">
    <source>
        <dbReference type="EMBL" id="QHT62962.1"/>
    </source>
</evidence>
<sequence length="275" mass="29469">MDNQSSTTTKQKSALLLPIVCGGLALVFVLGAVLFLLVRPFGSSQPKDEELDMPHDYVYGQAEAANGMKLHYMITRPDNVRPVSIHANVAAGPFYGVNGGFFYQDALLSIAEADGLPVNAAPGVYGSGELNAKYARGTLVWDGAANRLSVQTVSRSAELRVTDRAHYWAQGGISMSLGRDDAWRGQAEAEQAPNIDDARLRTAAVYDAEGKLYLVVSTTKGTLAEFRAAIIERIGAGKLAGGVFLDGDGSSQLRSREVRLVGDGRPVVQMLRLLQ</sequence>
<keyword evidence="1" id="KW-0472">Membrane</keyword>
<dbReference type="Proteomes" id="UP000476064">
    <property type="component" value="Chromosome"/>
</dbReference>
<dbReference type="RefSeq" id="WP_162359392.1">
    <property type="nucleotide sequence ID" value="NZ_CP048209.1"/>
</dbReference>
<evidence type="ECO:0000313" key="3">
    <source>
        <dbReference type="Proteomes" id="UP000476064"/>
    </source>
</evidence>
<dbReference type="KEGG" id="plyc:GXP70_25360"/>
<gene>
    <name evidence="2" type="ORF">GXP70_25360</name>
</gene>
<evidence type="ECO:0000256" key="1">
    <source>
        <dbReference type="SAM" id="Phobius"/>
    </source>
</evidence>
<keyword evidence="1" id="KW-1133">Transmembrane helix</keyword>
<name>A0A6C0G3A6_9BACL</name>
<organism evidence="2 3">
    <name type="scientific">Paenibacillus lycopersici</name>
    <dbReference type="NCBI Taxonomy" id="2704462"/>
    <lineage>
        <taxon>Bacteria</taxon>
        <taxon>Bacillati</taxon>
        <taxon>Bacillota</taxon>
        <taxon>Bacilli</taxon>
        <taxon>Bacillales</taxon>
        <taxon>Paenibacillaceae</taxon>
        <taxon>Paenibacillus</taxon>
    </lineage>
</organism>
<protein>
    <submittedName>
        <fullName evidence="2">Phosphodiester glycosidase family protein</fullName>
    </submittedName>
</protein>